<dbReference type="EC" id="3.6.5.n1" evidence="6"/>
<dbReference type="NCBIfam" id="TIGR01393">
    <property type="entry name" value="lepA"/>
    <property type="match status" value="1"/>
</dbReference>
<feature type="domain" description="Tr-type G" evidence="7">
    <location>
        <begin position="2"/>
        <end position="183"/>
    </location>
</feature>
<sequence>MKNLRNFCIIAHIDHGKSTLADRLIEFTNTVQKRDMMNQLLDDMDLERERGITIKSHAIQMQYPKDGEIYTFNLIDTPGHVDFSYEVSRSIAACEGALLIVDASQGIEAQTISNLYLAINHDLEIIPVLNKIDLPGAMPEEVSDQIIDLIGCKKEDIIHASGKEGIGIQDILDAVVTRIPAPKGNPEEPLQALIFDSTFNSYRGIEVIFRVYNGEIRKGDRVKFINTGKEYFADEIGTLGLEQEPKSIIKTGDVGYLISGIKEAKEVKVGDTITHVANPCKSAIQGFEEVKPMVFAGIYPVETSEFEDLRDAMEKLQLNDASLVWEPETSMALGFGFRCGFLGMLHMEIVQERLEREFDMTVITTVPSVKFKVLTTANEELWVSAPSDLPEPNLINIIEEPYIKAQIITKSEYTGVIMSLCMDKRGILINQIYLTTDRVELTFDMPLSEVVFDFFDRLKTISRGYASLDYEYKGYEPGNMVKLDIMLNGEKVDALSAIVHRDKAYDWGKRLCEKLRELLPRQQFEIAIQAAIGQKIIARETVKALRKDVLAKCYGGDISRKRKLLEKQKKGKKRMRQVGNVEIPQEAFMAVLKLD</sequence>
<dbReference type="Pfam" id="PF06421">
    <property type="entry name" value="LepA_C"/>
    <property type="match status" value="1"/>
</dbReference>
<dbReference type="HAMAP" id="MF_00071">
    <property type="entry name" value="LepA"/>
    <property type="match status" value="1"/>
</dbReference>
<dbReference type="SUPFAM" id="SSF54980">
    <property type="entry name" value="EF-G C-terminal domain-like"/>
    <property type="match status" value="2"/>
</dbReference>
<comment type="similarity">
    <text evidence="1 6">Belongs to the TRAFAC class translation factor GTPase superfamily. Classic translation factor GTPase family. LepA subfamily.</text>
</comment>
<keyword evidence="5 6" id="KW-0342">GTP-binding</keyword>
<dbReference type="GO" id="GO:0016787">
    <property type="term" value="F:hydrolase activity"/>
    <property type="evidence" value="ECO:0007669"/>
    <property type="project" value="UniProtKB-KW"/>
</dbReference>
<evidence type="ECO:0000256" key="5">
    <source>
        <dbReference type="ARBA" id="ARBA00023134"/>
    </source>
</evidence>
<dbReference type="InterPro" id="IPR000795">
    <property type="entry name" value="T_Tr_GTP-bd_dom"/>
</dbReference>
<keyword evidence="6" id="KW-1003">Cell membrane</keyword>
<proteinExistence type="inferred from homology"/>
<dbReference type="PROSITE" id="PS51722">
    <property type="entry name" value="G_TR_2"/>
    <property type="match status" value="1"/>
</dbReference>
<dbReference type="PANTHER" id="PTHR43512:SF4">
    <property type="entry name" value="TRANSLATION FACTOR GUF1 HOMOLOG, CHLOROPLASTIC"/>
    <property type="match status" value="1"/>
</dbReference>
<dbReference type="NCBIfam" id="TIGR00231">
    <property type="entry name" value="small_GTP"/>
    <property type="match status" value="1"/>
</dbReference>
<comment type="catalytic activity">
    <reaction evidence="6">
        <text>GTP + H2O = GDP + phosphate + H(+)</text>
        <dbReference type="Rhea" id="RHEA:19669"/>
        <dbReference type="ChEBI" id="CHEBI:15377"/>
        <dbReference type="ChEBI" id="CHEBI:15378"/>
        <dbReference type="ChEBI" id="CHEBI:37565"/>
        <dbReference type="ChEBI" id="CHEBI:43474"/>
        <dbReference type="ChEBI" id="CHEBI:58189"/>
        <dbReference type="EC" id="3.6.5.n1"/>
    </reaction>
</comment>
<dbReference type="InterPro" id="IPR027417">
    <property type="entry name" value="P-loop_NTPase"/>
</dbReference>
<evidence type="ECO:0000259" key="7">
    <source>
        <dbReference type="PROSITE" id="PS51722"/>
    </source>
</evidence>
<evidence type="ECO:0000313" key="9">
    <source>
        <dbReference type="Proteomes" id="UP001321344"/>
    </source>
</evidence>
<keyword evidence="2 6" id="KW-0547">Nucleotide-binding</keyword>
<comment type="caution">
    <text evidence="8">The sequence shown here is derived from an EMBL/GenBank/DDBJ whole genome shotgun (WGS) entry which is preliminary data.</text>
</comment>
<protein>
    <recommendedName>
        <fullName evidence="6">Elongation factor 4</fullName>
        <shortName evidence="6">EF-4</shortName>
        <ecNumber evidence="6">3.6.5.n1</ecNumber>
    </recommendedName>
    <alternativeName>
        <fullName evidence="6">Ribosomal back-translocase LepA</fullName>
    </alternativeName>
</protein>
<dbReference type="GO" id="GO:0003746">
    <property type="term" value="F:translation elongation factor activity"/>
    <property type="evidence" value="ECO:0007669"/>
    <property type="project" value="UniProtKB-KW"/>
</dbReference>
<evidence type="ECO:0000256" key="3">
    <source>
        <dbReference type="ARBA" id="ARBA00022801"/>
    </source>
</evidence>
<evidence type="ECO:0000256" key="6">
    <source>
        <dbReference type="HAMAP-Rule" id="MF_00071"/>
    </source>
</evidence>
<dbReference type="Gene3D" id="3.40.50.300">
    <property type="entry name" value="P-loop containing nucleotide triphosphate hydrolases"/>
    <property type="match status" value="1"/>
</dbReference>
<feature type="binding site" evidence="6">
    <location>
        <begin position="14"/>
        <end position="19"/>
    </location>
    <ligand>
        <name>GTP</name>
        <dbReference type="ChEBI" id="CHEBI:37565"/>
    </ligand>
</feature>
<dbReference type="InterPro" id="IPR009000">
    <property type="entry name" value="Transl_B-barrel_sf"/>
</dbReference>
<dbReference type="InterPro" id="IPR004161">
    <property type="entry name" value="EFTu-like_2"/>
</dbReference>
<dbReference type="PANTHER" id="PTHR43512">
    <property type="entry name" value="TRANSLATION FACTOR GUF1-RELATED"/>
    <property type="match status" value="1"/>
</dbReference>
<dbReference type="InterPro" id="IPR000640">
    <property type="entry name" value="EFG_V-like"/>
</dbReference>
<name>A0ABT6BHL5_9BACT</name>
<dbReference type="InterPro" id="IPR035647">
    <property type="entry name" value="EFG_III/V"/>
</dbReference>
<dbReference type="Pfam" id="PF00009">
    <property type="entry name" value="GTP_EFTU"/>
    <property type="match status" value="1"/>
</dbReference>
<keyword evidence="3 6" id="KW-0378">Hydrolase</keyword>
<dbReference type="CDD" id="cd01890">
    <property type="entry name" value="LepA"/>
    <property type="match status" value="1"/>
</dbReference>
<dbReference type="InterPro" id="IPR013842">
    <property type="entry name" value="LepA_CTD"/>
</dbReference>
<dbReference type="SUPFAM" id="SSF52540">
    <property type="entry name" value="P-loop containing nucleoside triphosphate hydrolases"/>
    <property type="match status" value="1"/>
</dbReference>
<dbReference type="CDD" id="cd16260">
    <property type="entry name" value="EF4_III"/>
    <property type="match status" value="1"/>
</dbReference>
<evidence type="ECO:0000256" key="4">
    <source>
        <dbReference type="ARBA" id="ARBA00022917"/>
    </source>
</evidence>
<dbReference type="Gene3D" id="3.30.70.870">
    <property type="entry name" value="Elongation Factor G (Translational Gtpase), domain 3"/>
    <property type="match status" value="1"/>
</dbReference>
<dbReference type="RefSeq" id="WP_223142310.1">
    <property type="nucleotide sequence ID" value="NZ_CBCSDE010000001.1"/>
</dbReference>
<dbReference type="PRINTS" id="PR00315">
    <property type="entry name" value="ELONGATNFCT"/>
</dbReference>
<feature type="binding site" evidence="6">
    <location>
        <begin position="130"/>
        <end position="133"/>
    </location>
    <ligand>
        <name>GTP</name>
        <dbReference type="ChEBI" id="CHEBI:37565"/>
    </ligand>
</feature>
<comment type="subcellular location">
    <subcellularLocation>
        <location evidence="6">Cell membrane</location>
        <topology evidence="6">Peripheral membrane protein</topology>
        <orientation evidence="6">Cytoplasmic side</orientation>
    </subcellularLocation>
</comment>
<dbReference type="Pfam" id="PF00679">
    <property type="entry name" value="EFG_C"/>
    <property type="match status" value="1"/>
</dbReference>
<evidence type="ECO:0000313" key="8">
    <source>
        <dbReference type="EMBL" id="MDF5689800.1"/>
    </source>
</evidence>
<keyword evidence="9" id="KW-1185">Reference proteome</keyword>
<reference evidence="8 9" key="1">
    <citation type="submission" date="2023-03" db="EMBL/GenBank/DDBJ databases">
        <title>Genome sequencing of Aquirufa.</title>
        <authorList>
            <person name="Pitt A."/>
            <person name="Hahn M.W."/>
        </authorList>
    </citation>
    <scope>NUCLEOTIDE SEQUENCE [LARGE SCALE GENOMIC DNA]</scope>
    <source>
        <strain evidence="8 9">WAEICH-18A</strain>
    </source>
</reference>
<accession>A0ABT6BHL5</accession>
<dbReference type="CDD" id="cd03709">
    <property type="entry name" value="lepA_C"/>
    <property type="match status" value="1"/>
</dbReference>
<keyword evidence="8" id="KW-0251">Elongation factor</keyword>
<dbReference type="Gene3D" id="2.40.30.10">
    <property type="entry name" value="Translation factors"/>
    <property type="match status" value="1"/>
</dbReference>
<keyword evidence="4 6" id="KW-0648">Protein biosynthesis</keyword>
<dbReference type="CDD" id="cd03699">
    <property type="entry name" value="EF4_II"/>
    <property type="match status" value="1"/>
</dbReference>
<dbReference type="InterPro" id="IPR005225">
    <property type="entry name" value="Small_GTP-bd"/>
</dbReference>
<dbReference type="EMBL" id="JARJOW010000002">
    <property type="protein sequence ID" value="MDF5689800.1"/>
    <property type="molecule type" value="Genomic_DNA"/>
</dbReference>
<dbReference type="InterPro" id="IPR035654">
    <property type="entry name" value="LepA_IV"/>
</dbReference>
<comment type="function">
    <text evidence="6">Required for accurate and efficient protein synthesis under certain stress conditions. May act as a fidelity factor of the translation reaction, by catalyzing a one-codon backward translocation of tRNAs on improperly translocated ribosomes. Back-translocation proceeds from a post-translocation (POST) complex to a pre-translocation (PRE) complex, thus giving elongation factor G a second chance to translocate the tRNAs correctly. Binds to ribosomes in a GTP-dependent manner.</text>
</comment>
<dbReference type="Pfam" id="PF03144">
    <property type="entry name" value="GTP_EFTU_D2"/>
    <property type="match status" value="1"/>
</dbReference>
<evidence type="ECO:0000256" key="2">
    <source>
        <dbReference type="ARBA" id="ARBA00022741"/>
    </source>
</evidence>
<dbReference type="Gene3D" id="3.30.70.240">
    <property type="match status" value="1"/>
</dbReference>
<dbReference type="Gene3D" id="3.30.70.2570">
    <property type="entry name" value="Elongation factor 4, C-terminal domain"/>
    <property type="match status" value="1"/>
</dbReference>
<evidence type="ECO:0000256" key="1">
    <source>
        <dbReference type="ARBA" id="ARBA00005454"/>
    </source>
</evidence>
<organism evidence="8 9">
    <name type="scientific">Aquirufa aurantiipilula</name>
    <dbReference type="NCBI Taxonomy" id="2696561"/>
    <lineage>
        <taxon>Bacteria</taxon>
        <taxon>Pseudomonadati</taxon>
        <taxon>Bacteroidota</taxon>
        <taxon>Cytophagia</taxon>
        <taxon>Cytophagales</taxon>
        <taxon>Flectobacillaceae</taxon>
        <taxon>Aquirufa</taxon>
    </lineage>
</organism>
<dbReference type="Proteomes" id="UP001321344">
    <property type="component" value="Unassembled WGS sequence"/>
</dbReference>
<gene>
    <name evidence="6 8" type="primary">lepA</name>
    <name evidence="8" type="ORF">PQG43_02890</name>
</gene>
<dbReference type="SUPFAM" id="SSF50447">
    <property type="entry name" value="Translation proteins"/>
    <property type="match status" value="1"/>
</dbReference>
<dbReference type="InterPro" id="IPR006297">
    <property type="entry name" value="EF-4"/>
</dbReference>
<keyword evidence="6" id="KW-0472">Membrane</keyword>
<dbReference type="InterPro" id="IPR038363">
    <property type="entry name" value="LepA_C_sf"/>
</dbReference>